<dbReference type="EMBL" id="JBGFUD010010434">
    <property type="protein sequence ID" value="MFH4982906.1"/>
    <property type="molecule type" value="Genomic_DNA"/>
</dbReference>
<dbReference type="AlphaFoldDB" id="A0ABD6EU95"/>
<evidence type="ECO:0000256" key="1">
    <source>
        <dbReference type="SAM" id="MobiDB-lite"/>
    </source>
</evidence>
<feature type="region of interest" description="Disordered" evidence="1">
    <location>
        <begin position="57"/>
        <end position="127"/>
    </location>
</feature>
<evidence type="ECO:0000313" key="3">
    <source>
        <dbReference type="Proteomes" id="UP001608902"/>
    </source>
</evidence>
<feature type="compositionally biased region" description="Polar residues" evidence="1">
    <location>
        <begin position="113"/>
        <end position="122"/>
    </location>
</feature>
<feature type="compositionally biased region" description="Low complexity" evidence="1">
    <location>
        <begin position="86"/>
        <end position="106"/>
    </location>
</feature>
<reference evidence="2 3" key="1">
    <citation type="submission" date="2024-08" db="EMBL/GenBank/DDBJ databases">
        <title>Gnathostoma spinigerum genome.</title>
        <authorList>
            <person name="Gonzalez-Bertolin B."/>
            <person name="Monzon S."/>
            <person name="Zaballos A."/>
            <person name="Jimenez P."/>
            <person name="Dekumyoy P."/>
            <person name="Varona S."/>
            <person name="Cuesta I."/>
            <person name="Sumanam S."/>
            <person name="Adisakwattana P."/>
            <person name="Gasser R.B."/>
            <person name="Hernandez-Gonzalez A."/>
            <person name="Young N.D."/>
            <person name="Perteguer M.J."/>
        </authorList>
    </citation>
    <scope>NUCLEOTIDE SEQUENCE [LARGE SCALE GENOMIC DNA]</scope>
    <source>
        <strain evidence="2">AL3</strain>
        <tissue evidence="2">Liver</tissue>
    </source>
</reference>
<keyword evidence="3" id="KW-1185">Reference proteome</keyword>
<protein>
    <submittedName>
        <fullName evidence="2">Uncharacterized protein</fullName>
    </submittedName>
</protein>
<proteinExistence type="predicted"/>
<evidence type="ECO:0000313" key="2">
    <source>
        <dbReference type="EMBL" id="MFH4982906.1"/>
    </source>
</evidence>
<sequence length="211" mass="23514">MIVNEPSFISECRLTLTDDVSHPNNIASTKELMIAPHSWITSVASLDQTLSTRSSFSRSSTSASFSDIANDRTDETTDSGTDFEGTETSNESETSSSPSQHSSSTSVDFPSLASINDQSNHAEPTKSEIKDNIDAWRFFAEETVFRRPPPKKAVLKVRPRGVQPKLDWLRCFHEWAIRQSPIKYHTGDYDSITSEIKMDDHVPGDQVTEGK</sequence>
<feature type="compositionally biased region" description="Low complexity" evidence="1">
    <location>
        <begin position="57"/>
        <end position="66"/>
    </location>
</feature>
<gene>
    <name evidence="2" type="ORF">AB6A40_009615</name>
</gene>
<name>A0ABD6EU95_9BILA</name>
<accession>A0ABD6EU95</accession>
<dbReference type="Proteomes" id="UP001608902">
    <property type="component" value="Unassembled WGS sequence"/>
</dbReference>
<comment type="caution">
    <text evidence="2">The sequence shown here is derived from an EMBL/GenBank/DDBJ whole genome shotgun (WGS) entry which is preliminary data.</text>
</comment>
<organism evidence="2 3">
    <name type="scientific">Gnathostoma spinigerum</name>
    <dbReference type="NCBI Taxonomy" id="75299"/>
    <lineage>
        <taxon>Eukaryota</taxon>
        <taxon>Metazoa</taxon>
        <taxon>Ecdysozoa</taxon>
        <taxon>Nematoda</taxon>
        <taxon>Chromadorea</taxon>
        <taxon>Rhabditida</taxon>
        <taxon>Spirurina</taxon>
        <taxon>Gnathostomatomorpha</taxon>
        <taxon>Gnathostomatoidea</taxon>
        <taxon>Gnathostomatidae</taxon>
        <taxon>Gnathostoma</taxon>
    </lineage>
</organism>